<keyword evidence="2 4" id="KW-0472">Membrane</keyword>
<reference evidence="5" key="1">
    <citation type="journal article" date="2020" name="Stud. Mycol.">
        <title>101 Dothideomycetes genomes: a test case for predicting lifestyles and emergence of pathogens.</title>
        <authorList>
            <person name="Haridas S."/>
            <person name="Albert R."/>
            <person name="Binder M."/>
            <person name="Bloem J."/>
            <person name="Labutti K."/>
            <person name="Salamov A."/>
            <person name="Andreopoulos B."/>
            <person name="Baker S."/>
            <person name="Barry K."/>
            <person name="Bills G."/>
            <person name="Bluhm B."/>
            <person name="Cannon C."/>
            <person name="Castanera R."/>
            <person name="Culley D."/>
            <person name="Daum C."/>
            <person name="Ezra D."/>
            <person name="Gonzalez J."/>
            <person name="Henrissat B."/>
            <person name="Kuo A."/>
            <person name="Liang C."/>
            <person name="Lipzen A."/>
            <person name="Lutzoni F."/>
            <person name="Magnuson J."/>
            <person name="Mondo S."/>
            <person name="Nolan M."/>
            <person name="Ohm R."/>
            <person name="Pangilinan J."/>
            <person name="Park H.-J."/>
            <person name="Ramirez L."/>
            <person name="Alfaro M."/>
            <person name="Sun H."/>
            <person name="Tritt A."/>
            <person name="Yoshinaga Y."/>
            <person name="Zwiers L.-H."/>
            <person name="Turgeon B."/>
            <person name="Goodwin S."/>
            <person name="Spatafora J."/>
            <person name="Crous P."/>
            <person name="Grigoriev I."/>
        </authorList>
    </citation>
    <scope>NUCLEOTIDE SEQUENCE</scope>
    <source>
        <strain evidence="5">CBS 116435</strain>
    </source>
</reference>
<feature type="transmembrane region" description="Helical" evidence="4">
    <location>
        <begin position="74"/>
        <end position="95"/>
    </location>
</feature>
<evidence type="ECO:0000256" key="3">
    <source>
        <dbReference type="ARBA" id="ARBA00023180"/>
    </source>
</evidence>
<evidence type="ECO:0000313" key="5">
    <source>
        <dbReference type="EMBL" id="KAF2718998.1"/>
    </source>
</evidence>
<evidence type="ECO:0008006" key="7">
    <source>
        <dbReference type="Google" id="ProtNLM"/>
    </source>
</evidence>
<name>A0A9P4Q1R8_9PEZI</name>
<dbReference type="InterPro" id="IPR002165">
    <property type="entry name" value="Plexin_repeat"/>
</dbReference>
<keyword evidence="6" id="KW-1185">Reference proteome</keyword>
<organism evidence="5 6">
    <name type="scientific">Polychaeton citri CBS 116435</name>
    <dbReference type="NCBI Taxonomy" id="1314669"/>
    <lineage>
        <taxon>Eukaryota</taxon>
        <taxon>Fungi</taxon>
        <taxon>Dikarya</taxon>
        <taxon>Ascomycota</taxon>
        <taxon>Pezizomycotina</taxon>
        <taxon>Dothideomycetes</taxon>
        <taxon>Dothideomycetidae</taxon>
        <taxon>Capnodiales</taxon>
        <taxon>Capnodiaceae</taxon>
        <taxon>Polychaeton</taxon>
    </lineage>
</organism>
<dbReference type="AlphaFoldDB" id="A0A9P4Q1R8"/>
<dbReference type="GO" id="GO:0016020">
    <property type="term" value="C:membrane"/>
    <property type="evidence" value="ECO:0007669"/>
    <property type="project" value="UniProtKB-SubCell"/>
</dbReference>
<dbReference type="Pfam" id="PF01437">
    <property type="entry name" value="PSI"/>
    <property type="match status" value="1"/>
</dbReference>
<keyword evidence="3" id="KW-0325">Glycoprotein</keyword>
<evidence type="ECO:0000313" key="6">
    <source>
        <dbReference type="Proteomes" id="UP000799441"/>
    </source>
</evidence>
<comment type="subcellular location">
    <subcellularLocation>
        <location evidence="1">Membrane</location>
    </subcellularLocation>
</comment>
<dbReference type="Proteomes" id="UP000799441">
    <property type="component" value="Unassembled WGS sequence"/>
</dbReference>
<dbReference type="EMBL" id="MU003817">
    <property type="protein sequence ID" value="KAF2718998.1"/>
    <property type="molecule type" value="Genomic_DNA"/>
</dbReference>
<evidence type="ECO:0000256" key="2">
    <source>
        <dbReference type="ARBA" id="ARBA00023136"/>
    </source>
</evidence>
<keyword evidence="4" id="KW-1133">Transmembrane helix</keyword>
<proteinExistence type="predicted"/>
<evidence type="ECO:0000256" key="4">
    <source>
        <dbReference type="SAM" id="Phobius"/>
    </source>
</evidence>
<accession>A0A9P4Q1R8</accession>
<keyword evidence="4" id="KW-0812">Transmembrane</keyword>
<evidence type="ECO:0000256" key="1">
    <source>
        <dbReference type="ARBA" id="ARBA00004370"/>
    </source>
</evidence>
<comment type="caution">
    <text evidence="5">The sequence shown here is derived from an EMBL/GenBank/DDBJ whole genome shotgun (WGS) entry which is preliminary data.</text>
</comment>
<gene>
    <name evidence="5" type="ORF">K431DRAFT_252222</name>
</gene>
<sequence>MGHKDRLSACWQHQNCNACLGDNSECGWCPSSNACIPANSLFEPVRNKDVCPSRSDRFELRTKALGCNCSTTTLLSVLVTILCTIAALVLLYYIFILVRKFIQTFITGAYKGWEIEVKDDGLRDEHSWSRNRVPRRIWRWTGRAGVRAQGSEQEEVTERSRLLG</sequence>
<protein>
    <recommendedName>
        <fullName evidence="7">PSI domain-containing protein</fullName>
    </recommendedName>
</protein>
<dbReference type="OrthoDB" id="5427091at2759"/>